<keyword evidence="2" id="KW-1185">Reference proteome</keyword>
<sequence>MAPAAASEIVGNKKERLPGWLQRAIAPLKPALRPIARGLGLSRRLSVELETVLLVQIEDFKPDVILNQDVFYVSTKLMRRILNLRRSRCARRAC</sequence>
<comment type="caution">
    <text evidence="1">The sequence shown here is derived from an EMBL/GenBank/DDBJ whole genome shotgun (WGS) entry which is preliminary data.</text>
</comment>
<dbReference type="OrthoDB" id="7297944at2"/>
<name>A0A0R3DKD7_9BRAD</name>
<organism evidence="1 2">
    <name type="scientific">Bradyrhizobium manausense</name>
    <dbReference type="NCBI Taxonomy" id="989370"/>
    <lineage>
        <taxon>Bacteria</taxon>
        <taxon>Pseudomonadati</taxon>
        <taxon>Pseudomonadota</taxon>
        <taxon>Alphaproteobacteria</taxon>
        <taxon>Hyphomicrobiales</taxon>
        <taxon>Nitrobacteraceae</taxon>
        <taxon>Bradyrhizobium</taxon>
    </lineage>
</organism>
<evidence type="ECO:0000313" key="2">
    <source>
        <dbReference type="Proteomes" id="UP000051936"/>
    </source>
</evidence>
<dbReference type="RefSeq" id="WP_057749336.1">
    <property type="nucleotide sequence ID" value="NZ_LJYG01000085.1"/>
</dbReference>
<protein>
    <submittedName>
        <fullName evidence="1">Uncharacterized protein</fullName>
    </submittedName>
</protein>
<accession>A0A0R3DKD7</accession>
<dbReference type="EMBL" id="LJYG01000085">
    <property type="protein sequence ID" value="KRQ10129.1"/>
    <property type="molecule type" value="Genomic_DNA"/>
</dbReference>
<dbReference type="Proteomes" id="UP000051936">
    <property type="component" value="Unassembled WGS sequence"/>
</dbReference>
<gene>
    <name evidence="1" type="ORF">AOQ71_19340</name>
</gene>
<reference evidence="1 2" key="1">
    <citation type="submission" date="2015-09" db="EMBL/GenBank/DDBJ databases">
        <title>Draft Genome Sequence of Bradyrhizobium manausense Strain BR 3351T, a Novel Symbiotic Nitrogen-Fixing Alphaproteobacterium Isolated from Brazilian Amazon Rain Forest.</title>
        <authorList>
            <person name="De Araujo J.L."/>
            <person name="Zilli J.E."/>
        </authorList>
    </citation>
    <scope>NUCLEOTIDE SEQUENCE [LARGE SCALE GENOMIC DNA]</scope>
    <source>
        <strain evidence="1 2">BR3351</strain>
    </source>
</reference>
<dbReference type="AlphaFoldDB" id="A0A0R3DKD7"/>
<evidence type="ECO:0000313" key="1">
    <source>
        <dbReference type="EMBL" id="KRQ10129.1"/>
    </source>
</evidence>
<proteinExistence type="predicted"/>